<feature type="transmembrane region" description="Helical" evidence="8">
    <location>
        <begin position="278"/>
        <end position="300"/>
    </location>
</feature>
<feature type="transmembrane region" description="Helical" evidence="8">
    <location>
        <begin position="122"/>
        <end position="141"/>
    </location>
</feature>
<evidence type="ECO:0000313" key="11">
    <source>
        <dbReference type="Proteomes" id="UP001178148"/>
    </source>
</evidence>
<evidence type="ECO:0000256" key="3">
    <source>
        <dbReference type="ARBA" id="ARBA00022676"/>
    </source>
</evidence>
<feature type="transmembrane region" description="Helical" evidence="8">
    <location>
        <begin position="216"/>
        <end position="234"/>
    </location>
</feature>
<dbReference type="GO" id="GO:0009103">
    <property type="term" value="P:lipopolysaccharide biosynthetic process"/>
    <property type="evidence" value="ECO:0007669"/>
    <property type="project" value="UniProtKB-ARBA"/>
</dbReference>
<proteinExistence type="predicted"/>
<dbReference type="EMBL" id="JASXSV010000034">
    <property type="protein sequence ID" value="MDP0590213.1"/>
    <property type="molecule type" value="Genomic_DNA"/>
</dbReference>
<feature type="transmembrane region" description="Helical" evidence="8">
    <location>
        <begin position="367"/>
        <end position="389"/>
    </location>
</feature>
<dbReference type="GO" id="GO:0005886">
    <property type="term" value="C:plasma membrane"/>
    <property type="evidence" value="ECO:0007669"/>
    <property type="project" value="UniProtKB-SubCell"/>
</dbReference>
<dbReference type="PANTHER" id="PTHR33908:SF3">
    <property type="entry name" value="UNDECAPRENYL PHOSPHATE-ALPHA-4-AMINO-4-DEOXY-L-ARABINOSE ARABINOSYL TRANSFERASE"/>
    <property type="match status" value="1"/>
</dbReference>
<dbReference type="AlphaFoldDB" id="A0AA90NNS7"/>
<dbReference type="GO" id="GO:0016763">
    <property type="term" value="F:pentosyltransferase activity"/>
    <property type="evidence" value="ECO:0007669"/>
    <property type="project" value="TreeGrafter"/>
</dbReference>
<protein>
    <submittedName>
        <fullName evidence="10">Glycosyltransferase family 39 protein</fullName>
    </submittedName>
</protein>
<feature type="transmembrane region" description="Helical" evidence="8">
    <location>
        <begin position="312"/>
        <end position="330"/>
    </location>
</feature>
<keyword evidence="11" id="KW-1185">Reference proteome</keyword>
<organism evidence="10 11">
    <name type="scientific">Candidatus Endonucleibacter bathymodioli</name>
    <dbReference type="NCBI Taxonomy" id="539814"/>
    <lineage>
        <taxon>Bacteria</taxon>
        <taxon>Pseudomonadati</taxon>
        <taxon>Pseudomonadota</taxon>
        <taxon>Gammaproteobacteria</taxon>
        <taxon>Oceanospirillales</taxon>
        <taxon>Endozoicomonadaceae</taxon>
        <taxon>Candidatus Endonucleibacter</taxon>
    </lineage>
</organism>
<accession>A0AA90NNS7</accession>
<dbReference type="Pfam" id="PF02366">
    <property type="entry name" value="PMT"/>
    <property type="match status" value="1"/>
</dbReference>
<evidence type="ECO:0000256" key="2">
    <source>
        <dbReference type="ARBA" id="ARBA00022475"/>
    </source>
</evidence>
<evidence type="ECO:0000256" key="1">
    <source>
        <dbReference type="ARBA" id="ARBA00004651"/>
    </source>
</evidence>
<evidence type="ECO:0000259" key="9">
    <source>
        <dbReference type="Pfam" id="PF02366"/>
    </source>
</evidence>
<evidence type="ECO:0000256" key="4">
    <source>
        <dbReference type="ARBA" id="ARBA00022679"/>
    </source>
</evidence>
<keyword evidence="4" id="KW-0808">Transferase</keyword>
<comment type="caution">
    <text evidence="10">The sequence shown here is derived from an EMBL/GenBank/DDBJ whole genome shotgun (WGS) entry which is preliminary data.</text>
</comment>
<sequence length="487" mass="55886">MNKLIRFAGSPLFIAPAVCLISFLIRLATIGLYPLQDTSEARYGEMTRLMIETGNWITLWFDYDVPFWGKPPLFIWLSAISCKLFGINEFAARLPSLLVSMSITALAFRLALFQLGQSAGRLVLLILPTTVIFLVLSGTILAEPTMLLSITMILTAFWIGWHSENPRQVRFWQYTFFIGCAIALLAKGMAALILAGLPIFIWCLPERKLITLWQKFPWIKGTLLTLLIASPWYIAAEMQTPGFLQYFFIGEHFQRYLDNGWSGDLYGAAHVVPIGSIWLLWLASCLPWTPFLIIIAFRWVRGRIGGNSYKINSWRLFLLLWLFCPLIFFTFAKNVIWTYVLPVTPAVALLLADHWQDTWHLYQKRILATTILAPLLIIVFTVLIINGYGQKSHKQLMQIVEQQGLDNPGILFLYGTSFSSRFYSDGKAISIDSIQHLQDTLEDRSRNYFLATQDDDFSHLPDTIRSQFKEIARYEDWTLYLNNYNAL</sequence>
<evidence type="ECO:0000256" key="7">
    <source>
        <dbReference type="ARBA" id="ARBA00023136"/>
    </source>
</evidence>
<feature type="transmembrane region" description="Helical" evidence="8">
    <location>
        <begin position="174"/>
        <end position="204"/>
    </location>
</feature>
<dbReference type="GO" id="GO:0006493">
    <property type="term" value="P:protein O-linked glycosylation"/>
    <property type="evidence" value="ECO:0007669"/>
    <property type="project" value="InterPro"/>
</dbReference>
<evidence type="ECO:0000313" key="10">
    <source>
        <dbReference type="EMBL" id="MDP0590213.1"/>
    </source>
</evidence>
<keyword evidence="6 8" id="KW-1133">Transmembrane helix</keyword>
<dbReference type="InterPro" id="IPR003342">
    <property type="entry name" value="ArnT-like_N"/>
</dbReference>
<dbReference type="GO" id="GO:0010041">
    <property type="term" value="P:response to iron(III) ion"/>
    <property type="evidence" value="ECO:0007669"/>
    <property type="project" value="TreeGrafter"/>
</dbReference>
<dbReference type="GO" id="GO:0000030">
    <property type="term" value="F:mannosyltransferase activity"/>
    <property type="evidence" value="ECO:0007669"/>
    <property type="project" value="InterPro"/>
</dbReference>
<keyword evidence="7 8" id="KW-0472">Membrane</keyword>
<reference evidence="10 11" key="1">
    <citation type="journal article" date="2023" name="bioRxiv">
        <title>An intranuclear bacterial parasite of deep-sea mussels expresses apoptosis inhibitors acquired from its host.</title>
        <authorList>
            <person name="Gonzalez Porras M.A."/>
            <person name="Assie A."/>
            <person name="Tietjen M."/>
            <person name="Violette M."/>
            <person name="Kleiner M."/>
            <person name="Gruber-Vodicka H."/>
            <person name="Dubilier N."/>
            <person name="Leisch N."/>
        </authorList>
    </citation>
    <scope>NUCLEOTIDE SEQUENCE [LARGE SCALE GENOMIC DNA]</scope>
    <source>
        <strain evidence="10">IAP13</strain>
    </source>
</reference>
<keyword evidence="5 8" id="KW-0812">Transmembrane</keyword>
<keyword evidence="2" id="KW-1003">Cell membrane</keyword>
<evidence type="ECO:0000256" key="8">
    <source>
        <dbReference type="SAM" id="Phobius"/>
    </source>
</evidence>
<evidence type="ECO:0000256" key="6">
    <source>
        <dbReference type="ARBA" id="ARBA00022989"/>
    </source>
</evidence>
<dbReference type="Proteomes" id="UP001178148">
    <property type="component" value="Unassembled WGS sequence"/>
</dbReference>
<dbReference type="InterPro" id="IPR050297">
    <property type="entry name" value="LipidA_mod_glycosyltrf_83"/>
</dbReference>
<feature type="transmembrane region" description="Helical" evidence="8">
    <location>
        <begin position="97"/>
        <end position="116"/>
    </location>
</feature>
<feature type="transmembrane region" description="Helical" evidence="8">
    <location>
        <begin position="12"/>
        <end position="33"/>
    </location>
</feature>
<keyword evidence="3" id="KW-0328">Glycosyltransferase</keyword>
<evidence type="ECO:0000256" key="5">
    <source>
        <dbReference type="ARBA" id="ARBA00022692"/>
    </source>
</evidence>
<comment type="subcellular location">
    <subcellularLocation>
        <location evidence="1">Cell membrane</location>
        <topology evidence="1">Multi-pass membrane protein</topology>
    </subcellularLocation>
</comment>
<dbReference type="PANTHER" id="PTHR33908">
    <property type="entry name" value="MANNOSYLTRANSFERASE YKCB-RELATED"/>
    <property type="match status" value="1"/>
</dbReference>
<gene>
    <name evidence="10" type="ORF">QS748_13905</name>
</gene>
<name>A0AA90NNS7_9GAMM</name>
<feature type="domain" description="ArnT-like N-terminal" evidence="9">
    <location>
        <begin position="19"/>
        <end position="247"/>
    </location>
</feature>